<name>A0A5D0NGP1_9ACTN</name>
<protein>
    <submittedName>
        <fullName evidence="4">Sugar-binding protein</fullName>
    </submittedName>
</protein>
<keyword evidence="1" id="KW-0677">Repeat</keyword>
<feature type="region of interest" description="Disordered" evidence="2">
    <location>
        <begin position="2328"/>
        <end position="2361"/>
    </location>
</feature>
<feature type="compositionally biased region" description="Polar residues" evidence="2">
    <location>
        <begin position="1826"/>
        <end position="1836"/>
    </location>
</feature>
<feature type="region of interest" description="Disordered" evidence="2">
    <location>
        <begin position="1079"/>
        <end position="1113"/>
    </location>
</feature>
<feature type="compositionally biased region" description="Basic and acidic residues" evidence="2">
    <location>
        <begin position="61"/>
        <end position="75"/>
    </location>
</feature>
<feature type="compositionally biased region" description="Low complexity" evidence="2">
    <location>
        <begin position="87"/>
        <end position="103"/>
    </location>
</feature>
<dbReference type="PANTHER" id="PTHR32305:SF17">
    <property type="entry name" value="TRNA NUCLEASE WAPA"/>
    <property type="match status" value="1"/>
</dbReference>
<comment type="caution">
    <text evidence="4">The sequence shown here is derived from an EMBL/GenBank/DDBJ whole genome shotgun (WGS) entry which is preliminary data.</text>
</comment>
<feature type="region of interest" description="Disordered" evidence="2">
    <location>
        <begin position="54"/>
        <end position="122"/>
    </location>
</feature>
<gene>
    <name evidence="4" type="ORF">FXF69_28050</name>
</gene>
<dbReference type="NCBIfam" id="TIGR01443">
    <property type="entry name" value="intein_Cterm"/>
    <property type="match status" value="1"/>
</dbReference>
<dbReference type="PROSITE" id="PS50817">
    <property type="entry name" value="INTEIN_N_TER"/>
    <property type="match status" value="1"/>
</dbReference>
<dbReference type="InterPro" id="IPR031325">
    <property type="entry name" value="RHS_repeat"/>
</dbReference>
<proteinExistence type="predicted"/>
<organism evidence="4 5">
    <name type="scientific">Actinomadura chibensis</name>
    <dbReference type="NCBI Taxonomy" id="392828"/>
    <lineage>
        <taxon>Bacteria</taxon>
        <taxon>Bacillati</taxon>
        <taxon>Actinomycetota</taxon>
        <taxon>Actinomycetes</taxon>
        <taxon>Streptosporangiales</taxon>
        <taxon>Thermomonosporaceae</taxon>
        <taxon>Actinomadura</taxon>
    </lineage>
</organism>
<dbReference type="InterPro" id="IPR022385">
    <property type="entry name" value="Rhs_assc_core"/>
</dbReference>
<dbReference type="SMART" id="SM00306">
    <property type="entry name" value="HintN"/>
    <property type="match status" value="1"/>
</dbReference>
<feature type="region of interest" description="Disordered" evidence="2">
    <location>
        <begin position="1901"/>
        <end position="1920"/>
    </location>
</feature>
<feature type="region of interest" description="Disordered" evidence="2">
    <location>
        <begin position="1"/>
        <end position="23"/>
    </location>
</feature>
<evidence type="ECO:0000256" key="2">
    <source>
        <dbReference type="SAM" id="MobiDB-lite"/>
    </source>
</evidence>
<dbReference type="InterPro" id="IPR003587">
    <property type="entry name" value="Hint_dom_N"/>
</dbReference>
<dbReference type="EMBL" id="VSFG01000006">
    <property type="protein sequence ID" value="TYB43636.1"/>
    <property type="molecule type" value="Genomic_DNA"/>
</dbReference>
<dbReference type="NCBIfam" id="TIGR01643">
    <property type="entry name" value="YD_repeat_2x"/>
    <property type="match status" value="3"/>
</dbReference>
<dbReference type="STRING" id="1220554.GCA_001552135_00496"/>
<reference evidence="4 5" key="1">
    <citation type="submission" date="2019-08" db="EMBL/GenBank/DDBJ databases">
        <title>Actinomadura sp. nov. CYP1-5 isolated from mountain soil.</title>
        <authorList>
            <person name="Songsumanus A."/>
            <person name="Kuncharoen N."/>
            <person name="Kudo T."/>
            <person name="Yuki M."/>
            <person name="Igarashi Y."/>
            <person name="Tanasupawat S."/>
        </authorList>
    </citation>
    <scope>NUCLEOTIDE SEQUENCE [LARGE SCALE GENOMIC DNA]</scope>
    <source>
        <strain evidence="4 5">JCM 14158</strain>
    </source>
</reference>
<dbReference type="InterPro" id="IPR006530">
    <property type="entry name" value="YD"/>
</dbReference>
<dbReference type="InterPro" id="IPR036844">
    <property type="entry name" value="Hint_dom_sf"/>
</dbReference>
<dbReference type="Proteomes" id="UP000323380">
    <property type="component" value="Unassembled WGS sequence"/>
</dbReference>
<sequence>MPLLPQPMSAWKGHASPDPVGTARRPLLRVGRLLRTAAAGTTVVLAAGLATVPAAQADSPRGGRPEAADHERKVDGGPLKARPRTPDPAAKPTPAAKAAWPKPGTAEVTAPGRQAGRSGTSQNLAWAKRLPVALAPPGPAAKGAAARPVAKGPVTVAVPDRDAARRAGVEGFLFTLTPAKRGVPGRVGVRVDYSAFAQAFGGSYGTRLRLVQLPSCAVTAPASPQCRTTIPIPASNDGETRTLTADVATASGAPTVLAAVAAPEGPQGDYSATTLDPSATWTTSGSTGDFTWSYPLKAPPVPGGLEPGVGLSYSSQSVDGRTVNTNGQPSWVGEGFDYWPGFIEQRYKPCAEDGAPKDPQGRSPGDLCWGYENATVTWNGKGGELVKGSDGTWRLKNDDGTRFEKLASLDTGNGDKEGEYWKVTTTDGTRYYFGLNHLPGYGSGGPESNSAWTVPVFGNDPKEPCHQDSGFADSWCQQAWRWNLDMVVDPDDNAAIYLYDKETNYYGRNLKPADATLYTRGGYLKSVEYGLRGDNVFAGAPPARLLFDKAERCLPTATFDCAPAKIDTSPEQWRDTPWDMNCKAGTECKDGHGSTSPTFWSRYRLKKITAQINRGSGFGYRSIDSWTLDHQWGAVTDERDLLLKEIQHTGHAGATAADDIALPKVTFNHVPRDNRVDQAGDGLPAYTRYRVSKIFDESGGELDVDYSGQECSRTSLPQPESNTKRCYPLVWQLPNQSTPFTDWFNTYVVTGVVQRDRTGGAPDKATRYEYLDGAAWHYDDDDGLTREKNKTWSQWRGYGLVRVTTGAPGAPSTRTDTYYLRGMDGDRAAPGGGTKNVTVPDGEGGTITDHDAWAGSAYRTVTYNGPAGPVVSKQVNTPWRYQTASRTRDWGTVTANVTGTARTRTFTAMDGGGWRETRVDNTFDTDGNGGTSVTVGRVTISEDLGDVADPADDRCTRTTYKDNTSGWLLAYPNRVDTVAVKCSVTPDRKTKDDGQPGQVISDVRTSYDGNGWNVAPTRGNATVVERLVAHDGTNPTYQRTVSTEYDRFGRPTTVTDAKGQPTTTAYTDQDGLTRRTRVTSPQVNAGDPGSAHTTVTDYEPASGRPLATTDPAGKRTDVTYDALGRVAKVWFPDRPKATATPSLEYSYQVADGKIVAVGTRTLTAAGAQRPPTYTLYDGLLRPRQEQVHGPGGDKIVSETLYNGIGQPHRVYAPYYADGAPSPSLWAASQPSDIESQTEYTYDGLGRVTKAALVKGGGDGPQLWATTTSYGGGRVTVDPPQGGTPSTTYANARGQTTELRQYRADSPTGDDYDVTRYTYAPGGQIKTVTGPVNSKTPGDPAATWTSTYDQAGRKIKTDDPDKGVSTYAYDELDRLTTVTDAREQKVTTHYDPLGRVTRTTDGSGNVLTSNVYDTLAKGQLTSSTRKAKDRNGDTADYTTTIGGYDNLYRPTSTTFTVPGSEGLGTQFTYSSTYNADGTLKTSTLPAAGDLPAETLSHGYDDLTRPTTLGGLSGYVSGSTYSPTGKPLQYELSAGQKKAWLTYQYQAVTQRVSKFQVTRQDAATTPDLDAAYTYDDAGNIRQIADASPAGQDTQCFRYDHLRRLTDAWSQSAAACPSDGAAPTIGGPAPYRFTYRYATDGSRTDETQYHKNPDGAVQTTTRGYDYASDPDVTGYKGHQLAKVAQTGTSPYSGGPGTETYAYDKTGNTTARTHTYTDNGATKTRTQTFAYDPEGEISSITQQETGKPDENHSFVYDTDGERLIKRDATGVTLYLPGMEVKLPTGAAQPTATRYYDHGGQTIATRTAAGVTFLAPDHQGTSLIAIGASGGQSSQRRTTPFGQERGTTGAWPAGMDKGFVGGTKDTTSLTHLGAREYDPNTGRFTTVDPEFDIGWPQSWNGYAYADNNVPTSADPEGTDGPLTGNTECYYSGKNCDSGPSPANKGGGTSPPPVKKKKWWQKGPAGVVVNGFNGFVDGAVTEAVEIFQFPGQLSNAMAGATAAPYCKAGNAAACGMVGQTTEEPEPVHVPIGGDPKSKVYKVSKVVGEVVGIPIPGAGGLRGIRVATKAPRLIRVLANVVRRTGPRTTLRHAQCFVAGTLIATEHGDRPIEKIKVGDRVWSRDPATGKPKLQRVARLYKKKTTGLVTLDAAGRHIKVTPDHRIWVDGKGWTLARDIRRGDRLVRANGDTAAVTATGTLATTVTVYNFEVEETHNYYVTDAGFLVHNECGLALGFKKVPGAPGLKKWAEARGLTHHADAGPNDWQGPVQQAIADGGVQLHVNLEGHSSKPPGAFSQMWKAGLNGSEGATEQEMSWIARAVRHGQREWSSITFYDGSTPHPFPEPDWETEWPTSVAPNGQLRRTRDKPL</sequence>
<feature type="region of interest" description="Disordered" evidence="2">
    <location>
        <begin position="1269"/>
        <end position="1289"/>
    </location>
</feature>
<evidence type="ECO:0000256" key="1">
    <source>
        <dbReference type="ARBA" id="ARBA00022737"/>
    </source>
</evidence>
<feature type="region of interest" description="Disordered" evidence="2">
    <location>
        <begin position="825"/>
        <end position="844"/>
    </location>
</feature>
<keyword evidence="5" id="KW-1185">Reference proteome</keyword>
<evidence type="ECO:0000259" key="3">
    <source>
        <dbReference type="SMART" id="SM00306"/>
    </source>
</evidence>
<evidence type="ECO:0000313" key="5">
    <source>
        <dbReference type="Proteomes" id="UP000323380"/>
    </source>
</evidence>
<dbReference type="RefSeq" id="WP_148344573.1">
    <property type="nucleotide sequence ID" value="NZ_VSFG01000006.1"/>
</dbReference>
<feature type="region of interest" description="Disordered" evidence="2">
    <location>
        <begin position="1824"/>
        <end position="1852"/>
    </location>
</feature>
<dbReference type="CDD" id="cd00081">
    <property type="entry name" value="Hint"/>
    <property type="match status" value="1"/>
</dbReference>
<evidence type="ECO:0000313" key="4">
    <source>
        <dbReference type="EMBL" id="TYB43636.1"/>
    </source>
</evidence>
<dbReference type="Pfam" id="PF25023">
    <property type="entry name" value="TEN_YD-shell"/>
    <property type="match status" value="1"/>
</dbReference>
<dbReference type="InterPro" id="IPR056823">
    <property type="entry name" value="TEN-like_YD-shell"/>
</dbReference>
<dbReference type="InterPro" id="IPR006141">
    <property type="entry name" value="Intein_N"/>
</dbReference>
<dbReference type="SUPFAM" id="SSF51294">
    <property type="entry name" value="Hedgehog/intein (Hint) domain"/>
    <property type="match status" value="1"/>
</dbReference>
<dbReference type="PANTHER" id="PTHR32305">
    <property type="match status" value="1"/>
</dbReference>
<dbReference type="InterPro" id="IPR030934">
    <property type="entry name" value="Intein_C"/>
</dbReference>
<dbReference type="Pfam" id="PF05593">
    <property type="entry name" value="RHS_repeat"/>
    <property type="match status" value="2"/>
</dbReference>
<accession>A0A5D0NGP1</accession>
<dbReference type="PROSITE" id="PS50818">
    <property type="entry name" value="INTEIN_C_TER"/>
    <property type="match status" value="1"/>
</dbReference>
<dbReference type="Pfam" id="PF07591">
    <property type="entry name" value="PT-HINT"/>
    <property type="match status" value="1"/>
</dbReference>
<dbReference type="InterPro" id="IPR050708">
    <property type="entry name" value="T6SS_VgrG/RHS"/>
</dbReference>
<dbReference type="NCBIfam" id="TIGR03696">
    <property type="entry name" value="Rhs_assc_core"/>
    <property type="match status" value="1"/>
</dbReference>
<dbReference type="Gene3D" id="2.170.16.10">
    <property type="entry name" value="Hedgehog/Intein (Hint) domain"/>
    <property type="match status" value="1"/>
</dbReference>
<feature type="domain" description="Hint" evidence="3">
    <location>
        <begin position="2086"/>
        <end position="2180"/>
    </location>
</feature>
<dbReference type="GO" id="GO:0016539">
    <property type="term" value="P:intein-mediated protein splicing"/>
    <property type="evidence" value="ECO:0007669"/>
    <property type="project" value="InterPro"/>
</dbReference>
<dbReference type="Gene3D" id="2.180.10.10">
    <property type="entry name" value="RHS repeat-associated core"/>
    <property type="match status" value="2"/>
</dbReference>